<evidence type="ECO:0000256" key="1">
    <source>
        <dbReference type="ARBA" id="ARBA00010491"/>
    </source>
</evidence>
<sequence length="160" mass="18106">MNLDKNRVQYPDANSTMRLTYGNVGPIKPSDGIYYSSQSTTQGLWDKYNPDDYEFNMKPKMLELLKNKDWGVYGEKGIMYTDFLTNNDITGGNSGSPIMNAKGEIIGLAFDGNKESLASDAYFHPEMNKCVNVDIRYVLWIIDKYAGAGHLIKEMHITNK</sequence>
<evidence type="ECO:0000256" key="3">
    <source>
        <dbReference type="ARBA" id="ARBA00022670"/>
    </source>
</evidence>
<reference evidence="6" key="1">
    <citation type="submission" date="2019-08" db="EMBL/GenBank/DDBJ databases">
        <authorList>
            <person name="Kucharzyk K."/>
            <person name="Murdoch R.W."/>
            <person name="Higgins S."/>
            <person name="Loffler F."/>
        </authorList>
    </citation>
    <scope>NUCLEOTIDE SEQUENCE</scope>
</reference>
<evidence type="ECO:0000256" key="4">
    <source>
        <dbReference type="ARBA" id="ARBA00022729"/>
    </source>
</evidence>
<evidence type="ECO:0000256" key="5">
    <source>
        <dbReference type="ARBA" id="ARBA00022801"/>
    </source>
</evidence>
<dbReference type="Pfam" id="PF10459">
    <property type="entry name" value="Peptidase_S46"/>
    <property type="match status" value="1"/>
</dbReference>
<dbReference type="EMBL" id="VSSQ01108362">
    <property type="protein sequence ID" value="MPN47116.1"/>
    <property type="molecule type" value="Genomic_DNA"/>
</dbReference>
<keyword evidence="5 6" id="KW-0378">Hydrolase</keyword>
<accession>A0A645I885</accession>
<dbReference type="PANTHER" id="PTHR38469">
    <property type="entry name" value="PERIPLASMIC PEPTIDASE SUBFAMILY S1B"/>
    <property type="match status" value="1"/>
</dbReference>
<comment type="similarity">
    <text evidence="1">Belongs to the peptidase S46 family.</text>
</comment>
<evidence type="ECO:0000313" key="6">
    <source>
        <dbReference type="EMBL" id="MPN47116.1"/>
    </source>
</evidence>
<keyword evidence="3" id="KW-0645">Protease</keyword>
<gene>
    <name evidence="6" type="primary">dpp7_17</name>
    <name evidence="6" type="ORF">SDC9_194716</name>
</gene>
<proteinExistence type="inferred from homology"/>
<evidence type="ECO:0000256" key="2">
    <source>
        <dbReference type="ARBA" id="ARBA00022438"/>
    </source>
</evidence>
<dbReference type="EC" id="3.4.14.-" evidence="6"/>
<keyword evidence="4" id="KW-0732">Signal</keyword>
<dbReference type="GO" id="GO:0008239">
    <property type="term" value="F:dipeptidyl-peptidase activity"/>
    <property type="evidence" value="ECO:0007669"/>
    <property type="project" value="InterPro"/>
</dbReference>
<dbReference type="InterPro" id="IPR009003">
    <property type="entry name" value="Peptidase_S1_PA"/>
</dbReference>
<keyword evidence="2" id="KW-0031">Aminopeptidase</keyword>
<dbReference type="InterPro" id="IPR043504">
    <property type="entry name" value="Peptidase_S1_PA_chymotrypsin"/>
</dbReference>
<dbReference type="InterPro" id="IPR019500">
    <property type="entry name" value="Pep_S46"/>
</dbReference>
<protein>
    <submittedName>
        <fullName evidence="6">Dipeptidyl-peptidase 7</fullName>
        <ecNumber evidence="6">3.4.14.-</ecNumber>
    </submittedName>
</protein>
<dbReference type="SUPFAM" id="SSF50494">
    <property type="entry name" value="Trypsin-like serine proteases"/>
    <property type="match status" value="1"/>
</dbReference>
<dbReference type="GO" id="GO:0006508">
    <property type="term" value="P:proteolysis"/>
    <property type="evidence" value="ECO:0007669"/>
    <property type="project" value="UniProtKB-KW"/>
</dbReference>
<organism evidence="6">
    <name type="scientific">bioreactor metagenome</name>
    <dbReference type="NCBI Taxonomy" id="1076179"/>
    <lineage>
        <taxon>unclassified sequences</taxon>
        <taxon>metagenomes</taxon>
        <taxon>ecological metagenomes</taxon>
    </lineage>
</organism>
<dbReference type="PANTHER" id="PTHR38469:SF1">
    <property type="entry name" value="PERIPLASMIC PEPTIDASE SUBFAMILY S1B"/>
    <property type="match status" value="1"/>
</dbReference>
<dbReference type="GO" id="GO:0070009">
    <property type="term" value="F:serine-type aminopeptidase activity"/>
    <property type="evidence" value="ECO:0007669"/>
    <property type="project" value="InterPro"/>
</dbReference>
<name>A0A645I885_9ZZZZ</name>
<dbReference type="AlphaFoldDB" id="A0A645I885"/>
<dbReference type="Gene3D" id="2.40.10.10">
    <property type="entry name" value="Trypsin-like serine proteases"/>
    <property type="match status" value="1"/>
</dbReference>
<comment type="caution">
    <text evidence="6">The sequence shown here is derived from an EMBL/GenBank/DDBJ whole genome shotgun (WGS) entry which is preliminary data.</text>
</comment>